<comment type="similarity">
    <text evidence="2">Belongs to the TonB-dependent receptor family. Hemoglobin/haptoglobin binding protein subfamily.</text>
</comment>
<evidence type="ECO:0000256" key="8">
    <source>
        <dbReference type="ARBA" id="ARBA00023136"/>
    </source>
</evidence>
<evidence type="ECO:0000259" key="16">
    <source>
        <dbReference type="Pfam" id="PF07715"/>
    </source>
</evidence>
<dbReference type="InterPro" id="IPR000531">
    <property type="entry name" value="Beta-barrel_TonB"/>
</dbReference>
<sequence>MKNKLVLFITGCVFSLSSFAQTDPDEGLFELSFEELLDVNISLATKTAETRASVPSSITVFNQQHISLLGVNSAYELMNFVPGFQSTRGDWVGAVPKEHTRGVYLDSGNVLVMINGLRLNESSFGKASVYMPFIPVEIIERVEFIRGPGSALYGSNAFLGVMNVVTKQDANQISVALGEQGHVEGSVNLFKQLNEEIDVYANLSWQTRNGERYMPFNVRDPIETHFVELGMKWQNGRLSIHHNRTKLREFVNLAGWSVGNEHNSENIAFNLTHQWLSNEKWQVTSDVQFIEHEIISNGLIAPAELLGLESDFFVGPAWQTQDATIKLDASYTFDAELVLNFGAEYSEEEQSKAGIRTSYFDFERGDVYVDKPYDQNGLTTVYDYDAFSGLLQSFDSYAVYGQVKYGITPHTTLFLGARFDEVKHIDNKLSPRLAIIYNIYEHHTVKLQYGESFRTPVSNELNSNDDVTIGNPNLKSEYVKTTELVWHAQYDSWQADVVVFDNELEDFINLVPIDAEQGRFTFDNVFETSMQGVELNGNFNLSNNTWFELGYTQLFDEPFNASFKRFGALALTHQFLDFQLSLNAVWRDSVFVESLDLSVSPHFNQSAYFVFGSSVTWQLSPVQSLQLKAQNLFDKGYVVFDPRMLDGQLPAKGRNLRLQYSYTF</sequence>
<evidence type="ECO:0000256" key="7">
    <source>
        <dbReference type="ARBA" id="ARBA00023077"/>
    </source>
</evidence>
<evidence type="ECO:0000313" key="18">
    <source>
        <dbReference type="Proteomes" id="UP000615755"/>
    </source>
</evidence>
<gene>
    <name evidence="17" type="primary">btuB</name>
    <name evidence="17" type="ORF">PAUR_b1197</name>
</gene>
<feature type="domain" description="TonB-dependent receptor plug" evidence="16">
    <location>
        <begin position="52"/>
        <end position="161"/>
    </location>
</feature>
<feature type="signal peptide" evidence="14">
    <location>
        <begin position="1"/>
        <end position="20"/>
    </location>
</feature>
<keyword evidence="10 11" id="KW-0998">Cell outer membrane</keyword>
<dbReference type="SUPFAM" id="SSF56935">
    <property type="entry name" value="Porins"/>
    <property type="match status" value="1"/>
</dbReference>
<evidence type="ECO:0000256" key="4">
    <source>
        <dbReference type="ARBA" id="ARBA00022452"/>
    </source>
</evidence>
<evidence type="ECO:0000256" key="6">
    <source>
        <dbReference type="ARBA" id="ARBA00022729"/>
    </source>
</evidence>
<evidence type="ECO:0000256" key="13">
    <source>
        <dbReference type="RuleBase" id="RU003357"/>
    </source>
</evidence>
<evidence type="ECO:0000259" key="15">
    <source>
        <dbReference type="Pfam" id="PF00593"/>
    </source>
</evidence>
<dbReference type="PANTHER" id="PTHR30069:SF29">
    <property type="entry name" value="HEMOGLOBIN AND HEMOGLOBIN-HAPTOGLOBIN-BINDING PROTEIN 1-RELATED"/>
    <property type="match status" value="1"/>
</dbReference>
<keyword evidence="3 11" id="KW-0813">Transport</keyword>
<reference evidence="17 18" key="1">
    <citation type="submission" date="2015-03" db="EMBL/GenBank/DDBJ databases">
        <title>Genome sequence of Pseudoalteromonas aurantia.</title>
        <authorList>
            <person name="Xie B.-B."/>
            <person name="Rong J.-C."/>
            <person name="Qin Q.-L."/>
            <person name="Zhang Y.-Z."/>
        </authorList>
    </citation>
    <scope>NUCLEOTIDE SEQUENCE [LARGE SCALE GENOMIC DNA]</scope>
    <source>
        <strain evidence="17 18">208</strain>
    </source>
</reference>
<name>A0ABR9EJ65_9GAMM</name>
<evidence type="ECO:0000256" key="5">
    <source>
        <dbReference type="ARBA" id="ARBA00022692"/>
    </source>
</evidence>
<evidence type="ECO:0000256" key="1">
    <source>
        <dbReference type="ARBA" id="ARBA00004571"/>
    </source>
</evidence>
<evidence type="ECO:0000256" key="9">
    <source>
        <dbReference type="ARBA" id="ARBA00023170"/>
    </source>
</evidence>
<evidence type="ECO:0000256" key="11">
    <source>
        <dbReference type="PROSITE-ProRule" id="PRU01360"/>
    </source>
</evidence>
<feature type="short sequence motif" description="TonB C-terminal box" evidence="12">
    <location>
        <begin position="647"/>
        <end position="664"/>
    </location>
</feature>
<dbReference type="Proteomes" id="UP000615755">
    <property type="component" value="Unassembled WGS sequence"/>
</dbReference>
<dbReference type="PANTHER" id="PTHR30069">
    <property type="entry name" value="TONB-DEPENDENT OUTER MEMBRANE RECEPTOR"/>
    <property type="match status" value="1"/>
</dbReference>
<feature type="chain" id="PRO_5045326774" evidence="14">
    <location>
        <begin position="21"/>
        <end position="664"/>
    </location>
</feature>
<proteinExistence type="inferred from homology"/>
<accession>A0ABR9EJ65</accession>
<dbReference type="PROSITE" id="PS52016">
    <property type="entry name" value="TONB_DEPENDENT_REC_3"/>
    <property type="match status" value="1"/>
</dbReference>
<keyword evidence="7 13" id="KW-0798">TonB box</keyword>
<dbReference type="Gene3D" id="2.40.170.20">
    <property type="entry name" value="TonB-dependent receptor, beta-barrel domain"/>
    <property type="match status" value="1"/>
</dbReference>
<dbReference type="RefSeq" id="WP_192510048.1">
    <property type="nucleotide sequence ID" value="NZ_AQGV01000015.1"/>
</dbReference>
<dbReference type="EMBL" id="AQGV01000015">
    <property type="protein sequence ID" value="MBE0371036.1"/>
    <property type="molecule type" value="Genomic_DNA"/>
</dbReference>
<evidence type="ECO:0000256" key="3">
    <source>
        <dbReference type="ARBA" id="ARBA00022448"/>
    </source>
</evidence>
<evidence type="ECO:0000256" key="2">
    <source>
        <dbReference type="ARBA" id="ARBA00008143"/>
    </source>
</evidence>
<dbReference type="InterPro" id="IPR039426">
    <property type="entry name" value="TonB-dep_rcpt-like"/>
</dbReference>
<keyword evidence="9" id="KW-0675">Receptor</keyword>
<dbReference type="InterPro" id="IPR012910">
    <property type="entry name" value="Plug_dom"/>
</dbReference>
<dbReference type="Gene3D" id="2.170.130.10">
    <property type="entry name" value="TonB-dependent receptor, plug domain"/>
    <property type="match status" value="1"/>
</dbReference>
<protein>
    <submittedName>
        <fullName evidence="17">Vitamin B12 transporter</fullName>
    </submittedName>
</protein>
<dbReference type="PROSITE" id="PS01156">
    <property type="entry name" value="TONB_DEPENDENT_REC_2"/>
    <property type="match status" value="1"/>
</dbReference>
<dbReference type="Pfam" id="PF00593">
    <property type="entry name" value="TonB_dep_Rec_b-barrel"/>
    <property type="match status" value="1"/>
</dbReference>
<keyword evidence="8 11" id="KW-0472">Membrane</keyword>
<dbReference type="InterPro" id="IPR036942">
    <property type="entry name" value="Beta-barrel_TonB_sf"/>
</dbReference>
<feature type="domain" description="TonB-dependent receptor-like beta-barrel" evidence="15">
    <location>
        <begin position="260"/>
        <end position="632"/>
    </location>
</feature>
<keyword evidence="6 14" id="KW-0732">Signal</keyword>
<keyword evidence="4 11" id="KW-1134">Transmembrane beta strand</keyword>
<evidence type="ECO:0000256" key="14">
    <source>
        <dbReference type="SAM" id="SignalP"/>
    </source>
</evidence>
<dbReference type="Pfam" id="PF07715">
    <property type="entry name" value="Plug"/>
    <property type="match status" value="1"/>
</dbReference>
<dbReference type="InterPro" id="IPR010917">
    <property type="entry name" value="TonB_rcpt_CS"/>
</dbReference>
<comment type="subcellular location">
    <subcellularLocation>
        <location evidence="1 11">Cell outer membrane</location>
        <topology evidence="1 11">Multi-pass membrane protein</topology>
    </subcellularLocation>
</comment>
<organism evidence="17 18">
    <name type="scientific">Pseudoalteromonas aurantia 208</name>
    <dbReference type="NCBI Taxonomy" id="1314867"/>
    <lineage>
        <taxon>Bacteria</taxon>
        <taxon>Pseudomonadati</taxon>
        <taxon>Pseudomonadota</taxon>
        <taxon>Gammaproteobacteria</taxon>
        <taxon>Alteromonadales</taxon>
        <taxon>Pseudoalteromonadaceae</taxon>
        <taxon>Pseudoalteromonas</taxon>
    </lineage>
</organism>
<keyword evidence="5 11" id="KW-0812">Transmembrane</keyword>
<comment type="caution">
    <text evidence="17">The sequence shown here is derived from an EMBL/GenBank/DDBJ whole genome shotgun (WGS) entry which is preliminary data.</text>
</comment>
<evidence type="ECO:0000313" key="17">
    <source>
        <dbReference type="EMBL" id="MBE0371036.1"/>
    </source>
</evidence>
<dbReference type="InterPro" id="IPR037066">
    <property type="entry name" value="Plug_dom_sf"/>
</dbReference>
<evidence type="ECO:0000256" key="10">
    <source>
        <dbReference type="ARBA" id="ARBA00023237"/>
    </source>
</evidence>
<keyword evidence="18" id="KW-1185">Reference proteome</keyword>
<evidence type="ECO:0000256" key="12">
    <source>
        <dbReference type="PROSITE-ProRule" id="PRU10144"/>
    </source>
</evidence>